<evidence type="ECO:0000256" key="1">
    <source>
        <dbReference type="ARBA" id="ARBA00004613"/>
    </source>
</evidence>
<dbReference type="Pfam" id="PF00322">
    <property type="entry name" value="Endothelin"/>
    <property type="match status" value="1"/>
</dbReference>
<name>A0A974DLU5_XENLA</name>
<dbReference type="GO" id="GO:0006874">
    <property type="term" value="P:intracellular calcium ion homeostasis"/>
    <property type="evidence" value="ECO:0007669"/>
    <property type="project" value="TreeGrafter"/>
</dbReference>
<dbReference type="Proteomes" id="UP000694892">
    <property type="component" value="Chromosome 2L"/>
</dbReference>
<feature type="signal peptide" evidence="6">
    <location>
        <begin position="1"/>
        <end position="20"/>
    </location>
</feature>
<dbReference type="PROSITE" id="PS00270">
    <property type="entry name" value="ENDOTHELIN"/>
    <property type="match status" value="2"/>
</dbReference>
<dbReference type="SMART" id="SM00272">
    <property type="entry name" value="END"/>
    <property type="match status" value="2"/>
</dbReference>
<proteinExistence type="inferred from homology"/>
<evidence type="ECO:0000313" key="8">
    <source>
        <dbReference type="EMBL" id="OCT94394.1"/>
    </source>
</evidence>
<reference evidence="9" key="1">
    <citation type="journal article" date="2016" name="Nature">
        <title>Genome evolution in the allotetraploid frog Xenopus laevis.</title>
        <authorList>
            <person name="Session A.M."/>
            <person name="Uno Y."/>
            <person name="Kwon T."/>
            <person name="Chapman J.A."/>
            <person name="Toyoda A."/>
            <person name="Takahashi S."/>
            <person name="Fukui A."/>
            <person name="Hikosaka A."/>
            <person name="Suzuki A."/>
            <person name="Kondo M."/>
            <person name="van Heeringen S.J."/>
            <person name="Quigley I."/>
            <person name="Heinz S."/>
            <person name="Ogino H."/>
            <person name="Ochi H."/>
            <person name="Hellsten U."/>
            <person name="Lyons J.B."/>
            <person name="Simakov O."/>
            <person name="Putnam N."/>
            <person name="Stites J."/>
            <person name="Kuroki Y."/>
            <person name="Tanaka T."/>
            <person name="Michiue T."/>
            <person name="Watanabe M."/>
            <person name="Bogdanovic O."/>
            <person name="Lister R."/>
            <person name="Georgiou G."/>
            <person name="Paranjpe S.S."/>
            <person name="van Kruijsbergen I."/>
            <person name="Shu S."/>
            <person name="Carlson J."/>
            <person name="Kinoshita T."/>
            <person name="Ohta Y."/>
            <person name="Mawaribuchi S."/>
            <person name="Jenkins J."/>
            <person name="Grimwood J."/>
            <person name="Schmutz J."/>
            <person name="Mitros T."/>
            <person name="Mozaffari S.V."/>
            <person name="Suzuki Y."/>
            <person name="Haramoto Y."/>
            <person name="Yamamoto T.S."/>
            <person name="Takagi C."/>
            <person name="Heald R."/>
            <person name="Miller K."/>
            <person name="Haudenschild C."/>
            <person name="Kitzman J."/>
            <person name="Nakayama T."/>
            <person name="Izutsu Y."/>
            <person name="Robert J."/>
            <person name="Fortriede J."/>
            <person name="Burns K."/>
            <person name="Lotay V."/>
            <person name="Karimi K."/>
            <person name="Yasuoka Y."/>
            <person name="Dichmann D.S."/>
            <person name="Flajnik M.F."/>
            <person name="Houston D.W."/>
            <person name="Shendure J."/>
            <person name="DuPasquier L."/>
            <person name="Vize P.D."/>
            <person name="Zorn A.M."/>
            <person name="Ito M."/>
            <person name="Marcotte E.M."/>
            <person name="Wallingford J.B."/>
            <person name="Ito Y."/>
            <person name="Asashima M."/>
            <person name="Ueno N."/>
            <person name="Matsuda Y."/>
            <person name="Veenstra G.J."/>
            <person name="Fujiyama A."/>
            <person name="Harland R.M."/>
            <person name="Taira M."/>
            <person name="Rokhsar D.S."/>
        </authorList>
    </citation>
    <scope>NUCLEOTIDE SEQUENCE [LARGE SCALE GENOMIC DNA]</scope>
    <source>
        <strain evidence="9">J</strain>
    </source>
</reference>
<evidence type="ECO:0000259" key="7">
    <source>
        <dbReference type="SMART" id="SM00272"/>
    </source>
</evidence>
<dbReference type="EMBL" id="CM004468">
    <property type="protein sequence ID" value="OCT94394.1"/>
    <property type="molecule type" value="Genomic_DNA"/>
</dbReference>
<evidence type="ECO:0000256" key="4">
    <source>
        <dbReference type="ARBA" id="ARBA00022858"/>
    </source>
</evidence>
<dbReference type="InterPro" id="IPR019764">
    <property type="entry name" value="Endothelin_toxin_CS"/>
</dbReference>
<keyword evidence="4" id="KW-0838">Vasoactive</keyword>
<keyword evidence="5" id="KW-0839">Vasoconstrictor</keyword>
<dbReference type="GO" id="GO:0014826">
    <property type="term" value="P:vein smooth muscle contraction"/>
    <property type="evidence" value="ECO:0007669"/>
    <property type="project" value="TreeGrafter"/>
</dbReference>
<evidence type="ECO:0000256" key="6">
    <source>
        <dbReference type="SAM" id="SignalP"/>
    </source>
</evidence>
<keyword evidence="6" id="KW-0732">Signal</keyword>
<protein>
    <recommendedName>
        <fullName evidence="7">Endothelin-like toxin domain-containing protein</fullName>
    </recommendedName>
</protein>
<gene>
    <name evidence="8" type="ORF">XELAEV_18012065mg</name>
</gene>
<dbReference type="InterPro" id="IPR001928">
    <property type="entry name" value="Endothln-like_toxin"/>
</dbReference>
<comment type="subcellular location">
    <subcellularLocation>
        <location evidence="1">Secreted</location>
    </subcellularLocation>
</comment>
<evidence type="ECO:0000313" key="9">
    <source>
        <dbReference type="Proteomes" id="UP000694892"/>
    </source>
</evidence>
<dbReference type="GO" id="GO:0031708">
    <property type="term" value="F:endothelin B receptor binding"/>
    <property type="evidence" value="ECO:0007669"/>
    <property type="project" value="TreeGrafter"/>
</dbReference>
<evidence type="ECO:0000256" key="5">
    <source>
        <dbReference type="ARBA" id="ARBA00023322"/>
    </source>
</evidence>
<evidence type="ECO:0000256" key="2">
    <source>
        <dbReference type="ARBA" id="ARBA00010959"/>
    </source>
</evidence>
<comment type="similarity">
    <text evidence="2">Belongs to the endothelin/sarafotoxin family.</text>
</comment>
<keyword evidence="3" id="KW-0964">Secreted</keyword>
<organism evidence="8 9">
    <name type="scientific">Xenopus laevis</name>
    <name type="common">African clawed frog</name>
    <dbReference type="NCBI Taxonomy" id="8355"/>
    <lineage>
        <taxon>Eukaryota</taxon>
        <taxon>Metazoa</taxon>
        <taxon>Chordata</taxon>
        <taxon>Craniata</taxon>
        <taxon>Vertebrata</taxon>
        <taxon>Euteleostomi</taxon>
        <taxon>Amphibia</taxon>
        <taxon>Batrachia</taxon>
        <taxon>Anura</taxon>
        <taxon>Pipoidea</taxon>
        <taxon>Pipidae</taxon>
        <taxon>Xenopodinae</taxon>
        <taxon>Xenopus</taxon>
        <taxon>Xenopus</taxon>
    </lineage>
</organism>
<dbReference type="PANTHER" id="PTHR13874">
    <property type="entry name" value="ENDOTHELIN"/>
    <property type="match status" value="1"/>
</dbReference>
<evidence type="ECO:0000256" key="3">
    <source>
        <dbReference type="ARBA" id="ARBA00022525"/>
    </source>
</evidence>
<sequence length="161" mass="18312">MQRTALILPYVAIAVTGVLSFPAPPSIPQFNLHTRAKRCSCNTWMDKECVYFCHLDIIWVNTGGQTLPYGLGNLPRRRKRTTPRCQCEDKGDRVCETFCHQEARDIVDNKSQAVHTDLPQKHFRKVKKSHVNLLHVLRDISALSNLKTNHDSNPSFSLSLS</sequence>
<dbReference type="AlphaFoldDB" id="A0A974DLU5"/>
<accession>A0A974DLU5</accession>
<dbReference type="GO" id="GO:0005179">
    <property type="term" value="F:hormone activity"/>
    <property type="evidence" value="ECO:0007669"/>
    <property type="project" value="TreeGrafter"/>
</dbReference>
<feature type="domain" description="Endothelin-like toxin" evidence="7">
    <location>
        <begin position="38"/>
        <end position="59"/>
    </location>
</feature>
<dbReference type="GO" id="GO:0005615">
    <property type="term" value="C:extracellular space"/>
    <property type="evidence" value="ECO:0007669"/>
    <property type="project" value="TreeGrafter"/>
</dbReference>
<dbReference type="GO" id="GO:0019229">
    <property type="term" value="P:regulation of vasoconstriction"/>
    <property type="evidence" value="ECO:0007669"/>
    <property type="project" value="InterPro"/>
</dbReference>
<dbReference type="InterPro" id="IPR020475">
    <property type="entry name" value="Endothelin"/>
</dbReference>
<feature type="domain" description="Endothelin-like toxin" evidence="7">
    <location>
        <begin position="84"/>
        <end position="105"/>
    </location>
</feature>
<feature type="chain" id="PRO_5037676308" description="Endothelin-like toxin domain-containing protein" evidence="6">
    <location>
        <begin position="21"/>
        <end position="161"/>
    </location>
</feature>
<dbReference type="PANTHER" id="PTHR13874:SF9">
    <property type="entry name" value="ENDOTHELIN-2"/>
    <property type="match status" value="1"/>
</dbReference>
<dbReference type="OMA" id="CHQEARD"/>
<dbReference type="GO" id="GO:0003100">
    <property type="term" value="P:regulation of systemic arterial blood pressure by endothelin"/>
    <property type="evidence" value="ECO:0007669"/>
    <property type="project" value="TreeGrafter"/>
</dbReference>
<dbReference type="PRINTS" id="PR00365">
    <property type="entry name" value="ENDOTHELIN"/>
</dbReference>